<proteinExistence type="predicted"/>
<keyword evidence="3" id="KW-0375">Hydrogen ion transport</keyword>
<reference evidence="8" key="1">
    <citation type="submission" date="2017-09" db="EMBL/GenBank/DDBJ databases">
        <title>Depth-based differentiation of microbial function through sediment-hosted aquifers and enrichment of novel symbionts in the deep terrestrial subsurface.</title>
        <authorList>
            <person name="Probst A.J."/>
            <person name="Ladd B."/>
            <person name="Jarett J.K."/>
            <person name="Geller-Mcgrath D.E."/>
            <person name="Sieber C.M.K."/>
            <person name="Emerson J.B."/>
            <person name="Anantharaman K."/>
            <person name="Thomas B.C."/>
            <person name="Malmstrom R."/>
            <person name="Stieglmeier M."/>
            <person name="Klingl A."/>
            <person name="Woyke T."/>
            <person name="Ryan C.M."/>
            <person name="Banfield J.F."/>
        </authorList>
    </citation>
    <scope>NUCLEOTIDE SEQUENCE [LARGE SCALE GENOMIC DNA]</scope>
</reference>
<comment type="caution">
    <text evidence="7">The sequence shown here is derived from an EMBL/GenBank/DDBJ whole genome shotgun (WGS) entry which is preliminary data.</text>
</comment>
<evidence type="ECO:0000256" key="6">
    <source>
        <dbReference type="ARBA" id="ARBA00023310"/>
    </source>
</evidence>
<sequence>MRIQPSIWAHALETSLDVPIDIQKERIERFVRFLQKKRMRKLLPLILRSLKARAAKDSIFVESAVPLALNIVDTYAHSLRSLMHAPENVQIQSSVNPDLYGGIKVTYNNYEYDASIRRHLETMEEQLWHQ</sequence>
<keyword evidence="2" id="KW-0813">Transport</keyword>
<dbReference type="AlphaFoldDB" id="A0A2M6R9R4"/>
<dbReference type="EMBL" id="PEZX01000008">
    <property type="protein sequence ID" value="PIS07227.1"/>
    <property type="molecule type" value="Genomic_DNA"/>
</dbReference>
<protein>
    <submittedName>
        <fullName evidence="7">Uncharacterized protein</fullName>
    </submittedName>
</protein>
<keyword evidence="6" id="KW-0066">ATP synthesis</keyword>
<organism evidence="7 8">
    <name type="scientific">Candidatus Berkelbacteria bacterium CG10_big_fil_rev_8_21_14_0_10_43_14</name>
    <dbReference type="NCBI Taxonomy" id="1974515"/>
    <lineage>
        <taxon>Bacteria</taxon>
        <taxon>Candidatus Berkelbacteria</taxon>
    </lineage>
</organism>
<comment type="subcellular location">
    <subcellularLocation>
        <location evidence="1">Membrane</location>
    </subcellularLocation>
</comment>
<evidence type="ECO:0000256" key="1">
    <source>
        <dbReference type="ARBA" id="ARBA00004370"/>
    </source>
</evidence>
<name>A0A2M6R9R4_9BACT</name>
<evidence type="ECO:0000256" key="3">
    <source>
        <dbReference type="ARBA" id="ARBA00022781"/>
    </source>
</evidence>
<keyword evidence="5" id="KW-0472">Membrane</keyword>
<accession>A0A2M6R9R4</accession>
<evidence type="ECO:0000313" key="7">
    <source>
        <dbReference type="EMBL" id="PIS07227.1"/>
    </source>
</evidence>
<dbReference type="GO" id="GO:0046933">
    <property type="term" value="F:proton-transporting ATP synthase activity, rotational mechanism"/>
    <property type="evidence" value="ECO:0007669"/>
    <property type="project" value="InterPro"/>
</dbReference>
<gene>
    <name evidence="7" type="ORF">COT79_00400</name>
</gene>
<evidence type="ECO:0000256" key="4">
    <source>
        <dbReference type="ARBA" id="ARBA00023065"/>
    </source>
</evidence>
<evidence type="ECO:0000313" key="8">
    <source>
        <dbReference type="Proteomes" id="UP000231162"/>
    </source>
</evidence>
<evidence type="ECO:0000256" key="2">
    <source>
        <dbReference type="ARBA" id="ARBA00022448"/>
    </source>
</evidence>
<dbReference type="InterPro" id="IPR000711">
    <property type="entry name" value="ATPase_OSCP/dsu"/>
</dbReference>
<dbReference type="Proteomes" id="UP000231162">
    <property type="component" value="Unassembled WGS sequence"/>
</dbReference>
<dbReference type="Pfam" id="PF00213">
    <property type="entry name" value="OSCP"/>
    <property type="match status" value="1"/>
</dbReference>
<keyword evidence="4" id="KW-0406">Ion transport</keyword>
<evidence type="ECO:0000256" key="5">
    <source>
        <dbReference type="ARBA" id="ARBA00023136"/>
    </source>
</evidence>
<dbReference type="GO" id="GO:0016020">
    <property type="term" value="C:membrane"/>
    <property type="evidence" value="ECO:0007669"/>
    <property type="project" value="UniProtKB-SubCell"/>
</dbReference>